<evidence type="ECO:0000256" key="3">
    <source>
        <dbReference type="ARBA" id="ARBA00022454"/>
    </source>
</evidence>
<evidence type="ECO:0000313" key="12">
    <source>
        <dbReference type="Proteomes" id="UP001498771"/>
    </source>
</evidence>
<dbReference type="EMBL" id="JBBJBU010000009">
    <property type="protein sequence ID" value="KAK7204180.1"/>
    <property type="molecule type" value="Genomic_DNA"/>
</dbReference>
<dbReference type="RefSeq" id="XP_064767213.1">
    <property type="nucleotide sequence ID" value="XM_064910153.1"/>
</dbReference>
<dbReference type="InterPro" id="IPR019437">
    <property type="entry name" value="TPP1/Est3"/>
</dbReference>
<sequence length="412" mass="45850">MTSEIEKAFLRKKILSILTDGRTVNSVTFKIGPVLNEAVQLIKIITYVSNPPNEYIQGLVSDKKFYINTVFSNESVVSFKKKYARRFTYNTSGCMLRITEADLHLFPSSCIGNPIKCDLNVSTPFMNDPPADRFRSDIKFVPVLYVRKFSYIGADGAQILGSPVPIRRNKSIWAAIAKRIESLREHTSHITPIMPSVTSTVPQLNEPTQFRSVIAENDAATQEKSPVVDSAETSGTNNNSAHSISTVPIYETQALLAPSVRILTEAHIESATENVDEAAEAGGAAGVLNMEQRVSREPVDQNNEQITENRNIQDKSTADPQSSLPSSPLQVEPMVAVRIPESSRVLNASDPSSTIPVHRTIGGASKKKRRLYIMPRFPPEEVEYSSKLSDEEKMRRLWETASNDRDEFFQES</sequence>
<dbReference type="GeneID" id="90035665"/>
<reference evidence="11 12" key="1">
    <citation type="submission" date="2024-03" db="EMBL/GenBank/DDBJ databases">
        <title>Genome-scale model development and genomic sequencing of the oleaginous clade Lipomyces.</title>
        <authorList>
            <consortium name="Lawrence Berkeley National Laboratory"/>
            <person name="Czajka J.J."/>
            <person name="Han Y."/>
            <person name="Kim J."/>
            <person name="Mondo S.J."/>
            <person name="Hofstad B.A."/>
            <person name="Robles A."/>
            <person name="Haridas S."/>
            <person name="Riley R."/>
            <person name="LaButti K."/>
            <person name="Pangilinan J."/>
            <person name="Andreopoulos W."/>
            <person name="Lipzen A."/>
            <person name="Yan J."/>
            <person name="Wang M."/>
            <person name="Ng V."/>
            <person name="Grigoriev I.V."/>
            <person name="Spatafora J.W."/>
            <person name="Magnuson J.K."/>
            <person name="Baker S.E."/>
            <person name="Pomraning K.R."/>
        </authorList>
    </citation>
    <scope>NUCLEOTIDE SEQUENCE [LARGE SCALE GENOMIC DNA]</scope>
    <source>
        <strain evidence="11 12">Phaff 52-87</strain>
    </source>
</reference>
<evidence type="ECO:0000256" key="8">
    <source>
        <dbReference type="ARBA" id="ARBA00024878"/>
    </source>
</evidence>
<keyword evidence="4" id="KW-0779">Telomere</keyword>
<evidence type="ECO:0000256" key="4">
    <source>
        <dbReference type="ARBA" id="ARBA00022895"/>
    </source>
</evidence>
<feature type="compositionally biased region" description="Low complexity" evidence="9">
    <location>
        <begin position="320"/>
        <end position="330"/>
    </location>
</feature>
<evidence type="ECO:0000313" key="11">
    <source>
        <dbReference type="EMBL" id="KAK7204180.1"/>
    </source>
</evidence>
<comment type="subcellular location">
    <subcellularLocation>
        <location evidence="2">Chromosome</location>
        <location evidence="2">Telomere</location>
    </subcellularLocation>
    <subcellularLocation>
        <location evidence="1">Nucleus</location>
    </subcellularLocation>
</comment>
<dbReference type="Gene3D" id="2.40.50.960">
    <property type="match status" value="1"/>
</dbReference>
<evidence type="ECO:0000256" key="2">
    <source>
        <dbReference type="ARBA" id="ARBA00004574"/>
    </source>
</evidence>
<feature type="domain" description="Shelterin complex subunit TPP1/Est3" evidence="10">
    <location>
        <begin position="37"/>
        <end position="104"/>
    </location>
</feature>
<dbReference type="Proteomes" id="UP001498771">
    <property type="component" value="Unassembled WGS sequence"/>
</dbReference>
<feature type="compositionally biased region" description="Polar residues" evidence="9">
    <location>
        <begin position="300"/>
        <end position="310"/>
    </location>
</feature>
<gene>
    <name evidence="11" type="ORF">BZA70DRAFT_204517</name>
</gene>
<keyword evidence="3" id="KW-0158">Chromosome</keyword>
<organism evidence="11 12">
    <name type="scientific">Myxozyma melibiosi</name>
    <dbReference type="NCBI Taxonomy" id="54550"/>
    <lineage>
        <taxon>Eukaryota</taxon>
        <taxon>Fungi</taxon>
        <taxon>Dikarya</taxon>
        <taxon>Ascomycota</taxon>
        <taxon>Saccharomycotina</taxon>
        <taxon>Lipomycetes</taxon>
        <taxon>Lipomycetales</taxon>
        <taxon>Lipomycetaceae</taxon>
        <taxon>Myxozyma</taxon>
    </lineage>
</organism>
<feature type="region of interest" description="Disordered" evidence="9">
    <location>
        <begin position="295"/>
        <end position="330"/>
    </location>
</feature>
<comment type="function">
    <text evidence="8">Component of the telomerase complex involved in telomere replication. Stimulates RNA/DNA heteroduplex unwinding which favors the telomere replication by the telomerase.</text>
</comment>
<evidence type="ECO:0000256" key="5">
    <source>
        <dbReference type="ARBA" id="ARBA00023242"/>
    </source>
</evidence>
<proteinExistence type="inferred from homology"/>
<comment type="similarity">
    <text evidence="6">Belongs to the EST3 family.</text>
</comment>
<keyword evidence="12" id="KW-1185">Reference proteome</keyword>
<feature type="compositionally biased region" description="Polar residues" evidence="9">
    <location>
        <begin position="231"/>
        <end position="242"/>
    </location>
</feature>
<protein>
    <recommendedName>
        <fullName evidence="7">Telomere replication protein EST3</fullName>
    </recommendedName>
</protein>
<name>A0ABR1F2V9_9ASCO</name>
<evidence type="ECO:0000256" key="6">
    <source>
        <dbReference type="ARBA" id="ARBA00023777"/>
    </source>
</evidence>
<evidence type="ECO:0000256" key="1">
    <source>
        <dbReference type="ARBA" id="ARBA00004123"/>
    </source>
</evidence>
<comment type="caution">
    <text evidence="11">The sequence shown here is derived from an EMBL/GenBank/DDBJ whole genome shotgun (WGS) entry which is preliminary data.</text>
</comment>
<dbReference type="Pfam" id="PF10341">
    <property type="entry name" value="TPP1"/>
    <property type="match status" value="1"/>
</dbReference>
<evidence type="ECO:0000256" key="7">
    <source>
        <dbReference type="ARBA" id="ARBA00023906"/>
    </source>
</evidence>
<accession>A0ABR1F2V9</accession>
<feature type="region of interest" description="Disordered" evidence="9">
    <location>
        <begin position="217"/>
        <end position="242"/>
    </location>
</feature>
<evidence type="ECO:0000259" key="10">
    <source>
        <dbReference type="Pfam" id="PF10341"/>
    </source>
</evidence>
<evidence type="ECO:0000256" key="9">
    <source>
        <dbReference type="SAM" id="MobiDB-lite"/>
    </source>
</evidence>
<keyword evidence="5" id="KW-0539">Nucleus</keyword>